<name>A0AAD3YDB2_9TREE</name>
<reference evidence="2" key="1">
    <citation type="journal article" date="2023" name="BMC Genomics">
        <title>Chromosome-level genome assemblies of Cutaneotrichosporon spp. (Trichosporonales, Basidiomycota) reveal imbalanced evolution between nucleotide sequences and chromosome synteny.</title>
        <authorList>
            <person name="Kobayashi Y."/>
            <person name="Kayamori A."/>
            <person name="Aoki K."/>
            <person name="Shiwa Y."/>
            <person name="Matsutani M."/>
            <person name="Fujita N."/>
            <person name="Sugita T."/>
            <person name="Iwasaki W."/>
            <person name="Tanaka N."/>
            <person name="Takashima M."/>
        </authorList>
    </citation>
    <scope>NUCLEOTIDE SEQUENCE</scope>
    <source>
        <strain evidence="2">HIS016</strain>
    </source>
</reference>
<dbReference type="EMBL" id="BTCM01000007">
    <property type="protein sequence ID" value="GMK59015.1"/>
    <property type="molecule type" value="Genomic_DNA"/>
</dbReference>
<evidence type="ECO:0000313" key="2">
    <source>
        <dbReference type="EMBL" id="GMK59015.1"/>
    </source>
</evidence>
<feature type="region of interest" description="Disordered" evidence="1">
    <location>
        <begin position="47"/>
        <end position="80"/>
    </location>
</feature>
<evidence type="ECO:0000313" key="3">
    <source>
        <dbReference type="Proteomes" id="UP001222932"/>
    </source>
</evidence>
<dbReference type="Proteomes" id="UP001222932">
    <property type="component" value="Unassembled WGS sequence"/>
</dbReference>
<reference evidence="2" key="2">
    <citation type="submission" date="2023-06" db="EMBL/GenBank/DDBJ databases">
        <authorList>
            <person name="Kobayashi Y."/>
            <person name="Kayamori A."/>
            <person name="Aoki K."/>
            <person name="Shiwa Y."/>
            <person name="Fujita N."/>
            <person name="Sugita T."/>
            <person name="Iwasaki W."/>
            <person name="Tanaka N."/>
            <person name="Takashima M."/>
        </authorList>
    </citation>
    <scope>NUCLEOTIDE SEQUENCE</scope>
    <source>
        <strain evidence="2">HIS016</strain>
    </source>
</reference>
<proteinExistence type="predicted"/>
<evidence type="ECO:0000256" key="1">
    <source>
        <dbReference type="SAM" id="MobiDB-lite"/>
    </source>
</evidence>
<sequence length="80" mass="8579">MDALKKLVSGCKCPEAARTSGQCQCRMQAGGCACKTNKCKCPGCTGRVRPAGRHTSSSSSDEEDDAAMRARKEAKRQQRV</sequence>
<comment type="caution">
    <text evidence="2">The sequence shown here is derived from an EMBL/GenBank/DDBJ whole genome shotgun (WGS) entry which is preliminary data.</text>
</comment>
<gene>
    <name evidence="2" type="ORF">CspeluHIS016_0700300</name>
</gene>
<protein>
    <submittedName>
        <fullName evidence="2">Uncharacterized protein</fullName>
    </submittedName>
</protein>
<dbReference type="AlphaFoldDB" id="A0AAD3YDB2"/>
<keyword evidence="3" id="KW-1185">Reference proteome</keyword>
<accession>A0AAD3YDB2</accession>
<organism evidence="2 3">
    <name type="scientific">Cutaneotrichosporon spelunceum</name>
    <dbReference type="NCBI Taxonomy" id="1672016"/>
    <lineage>
        <taxon>Eukaryota</taxon>
        <taxon>Fungi</taxon>
        <taxon>Dikarya</taxon>
        <taxon>Basidiomycota</taxon>
        <taxon>Agaricomycotina</taxon>
        <taxon>Tremellomycetes</taxon>
        <taxon>Trichosporonales</taxon>
        <taxon>Trichosporonaceae</taxon>
        <taxon>Cutaneotrichosporon</taxon>
    </lineage>
</organism>